<evidence type="ECO:0000313" key="1">
    <source>
        <dbReference type="EMBL" id="CAF4248538.1"/>
    </source>
</evidence>
<feature type="non-terminal residue" evidence="1">
    <location>
        <position position="459"/>
    </location>
</feature>
<evidence type="ECO:0000313" key="2">
    <source>
        <dbReference type="Proteomes" id="UP000663868"/>
    </source>
</evidence>
<gene>
    <name evidence="1" type="ORF">KXQ929_LOCUS42675</name>
</gene>
<dbReference type="AlphaFoldDB" id="A0A820EN16"/>
<comment type="caution">
    <text evidence="1">The sequence shown here is derived from an EMBL/GenBank/DDBJ whole genome shotgun (WGS) entry which is preliminary data.</text>
</comment>
<feature type="non-terminal residue" evidence="1">
    <location>
        <position position="1"/>
    </location>
</feature>
<sequence length="459" mass="52079">HNYIITGKSINAPLSTGFNQQKCHRQDSINVTNENFRLNSSSIRHQHASASGTSEVQLDISLTRPSCRCLSNASNDDDFQDVSYKKSKQINNQSGSTIRPQLLHHQSVTDTVNDNMNMNLNVNNHVTTASSVTSNNFPIGHNQQQPLLTTASARYALTRFPFPPHIARFNSINVSITHFKTEVIKHYKSDHNLNIEIISCRKSTIKCNNNEVNVLLYVKDSTSFAVLLDHSKWPLMICGEQFIFPSVPFIPPQLSLIIKNVDIHLDFDEFSLDLKNLYPSIKNVIRMKNKFSNDIKMVKLKLTCAKARDDLLNNKVVYVNYICYEIEEYIAPVNVLICSKCCSIGHFRCQYTEQNETCKSCGQSFKDLKMHHCSSIIKSNIANNNKSQHIHNVFPRAAAPWAPSSNPMDLKLNTLILGLSQVNETLSKLCVTNQGFQQFMIEKNENDKRINNEIDDLKS</sequence>
<proteinExistence type="predicted"/>
<protein>
    <submittedName>
        <fullName evidence="1">Uncharacterized protein</fullName>
    </submittedName>
</protein>
<name>A0A820EN16_9BILA</name>
<accession>A0A820EN16</accession>
<organism evidence="1 2">
    <name type="scientific">Adineta steineri</name>
    <dbReference type="NCBI Taxonomy" id="433720"/>
    <lineage>
        <taxon>Eukaryota</taxon>
        <taxon>Metazoa</taxon>
        <taxon>Spiralia</taxon>
        <taxon>Gnathifera</taxon>
        <taxon>Rotifera</taxon>
        <taxon>Eurotatoria</taxon>
        <taxon>Bdelloidea</taxon>
        <taxon>Adinetida</taxon>
        <taxon>Adinetidae</taxon>
        <taxon>Adineta</taxon>
    </lineage>
</organism>
<dbReference type="Proteomes" id="UP000663868">
    <property type="component" value="Unassembled WGS sequence"/>
</dbReference>
<reference evidence="1" key="1">
    <citation type="submission" date="2021-02" db="EMBL/GenBank/DDBJ databases">
        <authorList>
            <person name="Nowell W R."/>
        </authorList>
    </citation>
    <scope>NUCLEOTIDE SEQUENCE</scope>
</reference>
<dbReference type="EMBL" id="CAJOBB010010657">
    <property type="protein sequence ID" value="CAF4248538.1"/>
    <property type="molecule type" value="Genomic_DNA"/>
</dbReference>